<evidence type="ECO:0000256" key="2">
    <source>
        <dbReference type="SAM" id="Phobius"/>
    </source>
</evidence>
<dbReference type="Proteomes" id="UP000501054">
    <property type="component" value="Segment"/>
</dbReference>
<evidence type="ECO:0000313" key="4">
    <source>
        <dbReference type="Proteomes" id="UP000501054"/>
    </source>
</evidence>
<keyword evidence="2" id="KW-0472">Membrane</keyword>
<keyword evidence="2" id="KW-1133">Transmembrane helix</keyword>
<keyword evidence="4" id="KW-1185">Reference proteome</keyword>
<evidence type="ECO:0000313" key="3">
    <source>
        <dbReference type="EMBL" id="QIR31176.1"/>
    </source>
</evidence>
<gene>
    <name evidence="3" type="ORF">HrrSp1_055</name>
</gene>
<evidence type="ECO:0000256" key="1">
    <source>
        <dbReference type="SAM" id="Coils"/>
    </source>
</evidence>
<feature type="transmembrane region" description="Helical" evidence="2">
    <location>
        <begin position="71"/>
        <end position="93"/>
    </location>
</feature>
<sequence length="96" mass="10640">MPIDEPDGDSDSEVKLLKSILSEIQDLNSQLARTDERSRNNRDQVEDLRDNRIVPLEGQVATNDNRSRRNALIIGGFVTALTLLVGAGATYLFTLI</sequence>
<feature type="coiled-coil region" evidence="1">
    <location>
        <begin position="17"/>
        <end position="51"/>
    </location>
</feature>
<accession>A0A6G9RXZ3</accession>
<protein>
    <submittedName>
        <fullName evidence="3">Uncharacterized protein</fullName>
    </submittedName>
</protein>
<keyword evidence="2" id="KW-0812">Transmembrane</keyword>
<keyword evidence="1" id="KW-0175">Coiled coil</keyword>
<reference evidence="3 4" key="1">
    <citation type="journal article" date="2020" name="Genes (Basel)">
        <title>Comparative Genomics of Two New HF1-like Haloviruses.</title>
        <authorList>
            <person name="Dyall-Smith M."/>
            <person name="Tang S.L."/>
            <person name="Russ B."/>
            <person name="Chiang P.W."/>
            <person name="Pfeiffer F."/>
        </authorList>
    </citation>
    <scope>NUCLEOTIDE SEQUENCE [LARGE SCALE GENOMIC DNA]</scope>
</reference>
<name>A0A6G9RXZ3_9CAUD</name>
<proteinExistence type="predicted"/>
<organism evidence="3 4">
    <name type="scientific">Halorubrum virus Serpecor1</name>
    <dbReference type="NCBI Taxonomy" id="2721757"/>
    <lineage>
        <taxon>Viruses</taxon>
        <taxon>Duplodnaviria</taxon>
        <taxon>Heunggongvirae</taxon>
        <taxon>Uroviricota</taxon>
        <taxon>Caudoviricetes</taxon>
        <taxon>Thumleimavirales</taxon>
        <taxon>Hafunaviridae</taxon>
        <taxon>Haloferacalesvirus</taxon>
        <taxon>Haloferacalesvirus serpentinense</taxon>
        <taxon>Haloferacalesvirus Serpecor1</taxon>
    </lineage>
</organism>
<dbReference type="EMBL" id="MN901521">
    <property type="protein sequence ID" value="QIR31176.1"/>
    <property type="molecule type" value="Genomic_DNA"/>
</dbReference>